<dbReference type="PANTHER" id="PTHR24221:SF397">
    <property type="entry name" value="ABC TRANSPORTER, ATP-BINDING TRANSMEMBRANE PROTEIN"/>
    <property type="match status" value="1"/>
</dbReference>
<name>A0ABS7MLL6_9ACTN</name>
<evidence type="ECO:0000259" key="8">
    <source>
        <dbReference type="PROSITE" id="PS50893"/>
    </source>
</evidence>
<keyword evidence="5 7" id="KW-1133">Transmembrane helix</keyword>
<dbReference type="SUPFAM" id="SSF90123">
    <property type="entry name" value="ABC transporter transmembrane region"/>
    <property type="match status" value="1"/>
</dbReference>
<evidence type="ECO:0000313" key="11">
    <source>
        <dbReference type="Proteomes" id="UP000700908"/>
    </source>
</evidence>
<evidence type="ECO:0000256" key="2">
    <source>
        <dbReference type="ARBA" id="ARBA00022692"/>
    </source>
</evidence>
<dbReference type="PROSITE" id="PS50929">
    <property type="entry name" value="ABC_TM1F"/>
    <property type="match status" value="1"/>
</dbReference>
<evidence type="ECO:0000259" key="9">
    <source>
        <dbReference type="PROSITE" id="PS50929"/>
    </source>
</evidence>
<dbReference type="InterPro" id="IPR003593">
    <property type="entry name" value="AAA+_ATPase"/>
</dbReference>
<feature type="transmembrane region" description="Helical" evidence="7">
    <location>
        <begin position="166"/>
        <end position="186"/>
    </location>
</feature>
<dbReference type="InterPro" id="IPR011527">
    <property type="entry name" value="ABC1_TM_dom"/>
</dbReference>
<feature type="transmembrane region" description="Helical" evidence="7">
    <location>
        <begin position="20"/>
        <end position="44"/>
    </location>
</feature>
<dbReference type="InterPro" id="IPR039421">
    <property type="entry name" value="Type_1_exporter"/>
</dbReference>
<keyword evidence="6 7" id="KW-0472">Membrane</keyword>
<comment type="caution">
    <text evidence="10">The sequence shown here is derived from an EMBL/GenBank/DDBJ whole genome shotgun (WGS) entry which is preliminary data.</text>
</comment>
<keyword evidence="2 7" id="KW-0812">Transmembrane</keyword>
<sequence>MIGAHLKKTYAMTDHGVKNVMMGTLTTTITNLVIMAGMSLVYLLMQGFIAHLTQGESLPAPTQFLIALVVFALALFVAQLFAYTYTYGVVYEESGAQRIHLAERLRKLPLSFFGHRDLADLTETIMGDVAIMEHAYSHVLGQLFGALIASAVVAVGLAFYNFELMVAALWSIPIALGILFGLRKLLAPAQNRARAMKVAAAEEIQETIDCIREIRATNQGARYMKALSQTIDTSEREGFALEVISGIVVTSAMIILRLSLPTTILVALSLIAEGKIDFMVLFGFLLVVSRIYAPFDQCLMLITELFASRSSAARMLAIQEEPLAGGALSFTPQNHDVCFEHVSFSYGETGSGIADSQMLERSTQLEPAGASVAAAGQQVLKDISFTAKEGEVTALVGPSGSGKSTCARLAARFWDPEDGRVLVGGVDIAQVDPEVLLGHYAVVFQDVVLFDDTVMGNIRLGRRDATDEEVRAAAAAANCDEFVERLPEGYDTFIGENGSKLSGGERQRISIARALLKDAPIVLLDEATASLDVESETKVQEALSCLLANKTVIVIAHRMRTVADADHVVVLDGGRVLEEGSPCELRAQGGLFARMVELQRESATWTL</sequence>
<feature type="transmembrane region" description="Helical" evidence="7">
    <location>
        <begin position="139"/>
        <end position="160"/>
    </location>
</feature>
<keyword evidence="4 10" id="KW-0067">ATP-binding</keyword>
<organism evidence="10 11">
    <name type="scientific">Collinsella ureilytica</name>
    <dbReference type="NCBI Taxonomy" id="2869515"/>
    <lineage>
        <taxon>Bacteria</taxon>
        <taxon>Bacillati</taxon>
        <taxon>Actinomycetota</taxon>
        <taxon>Coriobacteriia</taxon>
        <taxon>Coriobacteriales</taxon>
        <taxon>Coriobacteriaceae</taxon>
        <taxon>Collinsella</taxon>
    </lineage>
</organism>
<dbReference type="Gene3D" id="3.40.50.300">
    <property type="entry name" value="P-loop containing nucleotide triphosphate hydrolases"/>
    <property type="match status" value="1"/>
</dbReference>
<dbReference type="Proteomes" id="UP000700908">
    <property type="component" value="Unassembled WGS sequence"/>
</dbReference>
<dbReference type="InterPro" id="IPR017871">
    <property type="entry name" value="ABC_transporter-like_CS"/>
</dbReference>
<dbReference type="Pfam" id="PF00664">
    <property type="entry name" value="ABC_membrane"/>
    <property type="match status" value="1"/>
</dbReference>
<evidence type="ECO:0000256" key="5">
    <source>
        <dbReference type="ARBA" id="ARBA00022989"/>
    </source>
</evidence>
<feature type="transmembrane region" description="Helical" evidence="7">
    <location>
        <begin position="64"/>
        <end position="90"/>
    </location>
</feature>
<feature type="domain" description="ABC transporter" evidence="8">
    <location>
        <begin position="363"/>
        <end position="598"/>
    </location>
</feature>
<feature type="transmembrane region" description="Helical" evidence="7">
    <location>
        <begin position="239"/>
        <end position="258"/>
    </location>
</feature>
<keyword evidence="11" id="KW-1185">Reference proteome</keyword>
<evidence type="ECO:0000256" key="4">
    <source>
        <dbReference type="ARBA" id="ARBA00022840"/>
    </source>
</evidence>
<feature type="domain" description="ABC transmembrane type-1" evidence="9">
    <location>
        <begin position="25"/>
        <end position="307"/>
    </location>
</feature>
<keyword evidence="3" id="KW-0547">Nucleotide-binding</keyword>
<evidence type="ECO:0000256" key="3">
    <source>
        <dbReference type="ARBA" id="ARBA00022741"/>
    </source>
</evidence>
<evidence type="ECO:0000313" key="10">
    <source>
        <dbReference type="EMBL" id="MBY4798172.1"/>
    </source>
</evidence>
<dbReference type="GO" id="GO:0005524">
    <property type="term" value="F:ATP binding"/>
    <property type="evidence" value="ECO:0007669"/>
    <property type="project" value="UniProtKB-KW"/>
</dbReference>
<gene>
    <name evidence="10" type="ORF">K6V98_07420</name>
</gene>
<dbReference type="InterPro" id="IPR003439">
    <property type="entry name" value="ABC_transporter-like_ATP-bd"/>
</dbReference>
<dbReference type="PANTHER" id="PTHR24221">
    <property type="entry name" value="ATP-BINDING CASSETTE SUB-FAMILY B"/>
    <property type="match status" value="1"/>
</dbReference>
<proteinExistence type="predicted"/>
<dbReference type="EMBL" id="JAIMFO010000008">
    <property type="protein sequence ID" value="MBY4798172.1"/>
    <property type="molecule type" value="Genomic_DNA"/>
</dbReference>
<accession>A0ABS7MLL6</accession>
<dbReference type="SUPFAM" id="SSF52540">
    <property type="entry name" value="P-loop containing nucleoside triphosphate hydrolases"/>
    <property type="match status" value="1"/>
</dbReference>
<dbReference type="RefSeq" id="WP_222199894.1">
    <property type="nucleotide sequence ID" value="NZ_JAIMFO010000008.1"/>
</dbReference>
<protein>
    <submittedName>
        <fullName evidence="10">ABC transporter ATP-binding protein/permease</fullName>
    </submittedName>
</protein>
<evidence type="ECO:0000256" key="1">
    <source>
        <dbReference type="ARBA" id="ARBA00004651"/>
    </source>
</evidence>
<dbReference type="InterPro" id="IPR036640">
    <property type="entry name" value="ABC1_TM_sf"/>
</dbReference>
<dbReference type="Gene3D" id="1.20.1560.10">
    <property type="entry name" value="ABC transporter type 1, transmembrane domain"/>
    <property type="match status" value="1"/>
</dbReference>
<dbReference type="Pfam" id="PF00005">
    <property type="entry name" value="ABC_tran"/>
    <property type="match status" value="1"/>
</dbReference>
<evidence type="ECO:0000256" key="7">
    <source>
        <dbReference type="SAM" id="Phobius"/>
    </source>
</evidence>
<dbReference type="SMART" id="SM00382">
    <property type="entry name" value="AAA"/>
    <property type="match status" value="1"/>
</dbReference>
<dbReference type="PROSITE" id="PS50893">
    <property type="entry name" value="ABC_TRANSPORTER_2"/>
    <property type="match status" value="1"/>
</dbReference>
<dbReference type="PROSITE" id="PS00211">
    <property type="entry name" value="ABC_TRANSPORTER_1"/>
    <property type="match status" value="1"/>
</dbReference>
<evidence type="ECO:0000256" key="6">
    <source>
        <dbReference type="ARBA" id="ARBA00023136"/>
    </source>
</evidence>
<dbReference type="InterPro" id="IPR027417">
    <property type="entry name" value="P-loop_NTPase"/>
</dbReference>
<reference evidence="10 11" key="1">
    <citation type="submission" date="2021-08" db="EMBL/GenBank/DDBJ databases">
        <title>Collinsella faecalis sp. nov. isolated from swine faeces.</title>
        <authorList>
            <person name="Oh B.S."/>
            <person name="Lee J.H."/>
        </authorList>
    </citation>
    <scope>NUCLEOTIDE SEQUENCE [LARGE SCALE GENOMIC DNA]</scope>
    <source>
        <strain evidence="10 11">AGMB00827</strain>
    </source>
</reference>
<comment type="subcellular location">
    <subcellularLocation>
        <location evidence="1">Cell membrane</location>
        <topology evidence="1">Multi-pass membrane protein</topology>
    </subcellularLocation>
</comment>